<evidence type="ECO:0000256" key="7">
    <source>
        <dbReference type="ARBA" id="ARBA00023136"/>
    </source>
</evidence>
<dbReference type="PIRSF" id="PIRSF016302">
    <property type="entry name" value="Man_a_manosd"/>
    <property type="match status" value="1"/>
</dbReference>
<dbReference type="AlphaFoldDB" id="A0A1L7X9B8"/>
<reference evidence="13 14" key="1">
    <citation type="submission" date="2016-03" db="EMBL/GenBank/DDBJ databases">
        <authorList>
            <person name="Ploux O."/>
        </authorList>
    </citation>
    <scope>NUCLEOTIDE SEQUENCE [LARGE SCALE GENOMIC DNA]</scope>
    <source>
        <strain evidence="13 14">UAMH 11012</strain>
    </source>
</reference>
<dbReference type="FunFam" id="1.50.10.20:FF:000006">
    <property type="entry name" value="Mannan endo-1,6-alpha-mannosidase"/>
    <property type="match status" value="1"/>
</dbReference>
<evidence type="ECO:0000256" key="3">
    <source>
        <dbReference type="ARBA" id="ARBA00009699"/>
    </source>
</evidence>
<evidence type="ECO:0000256" key="12">
    <source>
        <dbReference type="SAM" id="Phobius"/>
    </source>
</evidence>
<feature type="transmembrane region" description="Helical" evidence="12">
    <location>
        <begin position="401"/>
        <end position="423"/>
    </location>
</feature>
<gene>
    <name evidence="13" type="ORF">PAC_11520</name>
</gene>
<keyword evidence="8" id="KW-0325">Glycoprotein</keyword>
<comment type="similarity">
    <text evidence="3 10">Belongs to the glycosyl hydrolase 76 family.</text>
</comment>
<organism evidence="13 14">
    <name type="scientific">Phialocephala subalpina</name>
    <dbReference type="NCBI Taxonomy" id="576137"/>
    <lineage>
        <taxon>Eukaryota</taxon>
        <taxon>Fungi</taxon>
        <taxon>Dikarya</taxon>
        <taxon>Ascomycota</taxon>
        <taxon>Pezizomycotina</taxon>
        <taxon>Leotiomycetes</taxon>
        <taxon>Helotiales</taxon>
        <taxon>Mollisiaceae</taxon>
        <taxon>Phialocephala</taxon>
        <taxon>Phialocephala fortinii species complex</taxon>
    </lineage>
</organism>
<evidence type="ECO:0000256" key="9">
    <source>
        <dbReference type="ARBA" id="ARBA00023295"/>
    </source>
</evidence>
<evidence type="ECO:0000313" key="14">
    <source>
        <dbReference type="Proteomes" id="UP000184330"/>
    </source>
</evidence>
<keyword evidence="12" id="KW-1133">Transmembrane helix</keyword>
<dbReference type="EC" id="3.2.1.101" evidence="4 10"/>
<dbReference type="STRING" id="576137.A0A1L7X9B8"/>
<dbReference type="SUPFAM" id="SSF48208">
    <property type="entry name" value="Six-hairpin glycosidases"/>
    <property type="match status" value="1"/>
</dbReference>
<feature type="region of interest" description="Disordered" evidence="11">
    <location>
        <begin position="364"/>
        <end position="397"/>
    </location>
</feature>
<comment type="catalytic activity">
    <reaction evidence="1 10">
        <text>Random hydrolysis of (1-&gt;6)-alpha-D-mannosidic linkages in unbranched (1-&gt;6)-mannans.</text>
        <dbReference type="EC" id="3.2.1.101"/>
    </reaction>
</comment>
<dbReference type="Proteomes" id="UP000184330">
    <property type="component" value="Unassembled WGS sequence"/>
</dbReference>
<keyword evidence="14" id="KW-1185">Reference proteome</keyword>
<evidence type="ECO:0000256" key="5">
    <source>
        <dbReference type="ARBA" id="ARBA00022729"/>
    </source>
</evidence>
<name>A0A1L7X9B8_9HELO</name>
<evidence type="ECO:0000256" key="11">
    <source>
        <dbReference type="SAM" id="MobiDB-lite"/>
    </source>
</evidence>
<sequence length="427" mass="45725">MSYYKGNVSGQTPGLLPGPPPNPSVTNAGYFWWEAGGMFGSLIDYWYYTGDSTYNDVVLQGLQFQVGENNDYLPQNQTNGMGNDDQGFWGMSAMTAAELNFTNPPTGKPSWLSLAQAVHNTQQQKLDNVCGGGMRWQAYQFLNGYNYKNSIANGCYFNIAARLARFTGNASYATSAEQTWDWMTSIGLISDDYMVYDGTDSLTNCTIINKAQYSYNAGIFLFGAATMYNYTNGDATWETRVNGLLDAAISIFFPDGIGNERACEAVLSKCTIDMLSLKSYLMRWMAATTKLAPFTYDRVMAVLKTSAAAAALQCSGSPAERPNGRMCGLSWSKNSTWDGTAGVGQQMCALEVIQSNLIQQASAPLTSNTGGTSTSDPGAGTGSGSTSDPTVAKPATGKDRVGAGFLTAFVTIAVIGGLAWVSIPDGK</sequence>
<dbReference type="GO" id="GO:0016052">
    <property type="term" value="P:carbohydrate catabolic process"/>
    <property type="evidence" value="ECO:0007669"/>
    <property type="project" value="InterPro"/>
</dbReference>
<dbReference type="InterPro" id="IPR014480">
    <property type="entry name" value="Mannan-1_6-alpha_mannosidase"/>
</dbReference>
<dbReference type="PANTHER" id="PTHR12145:SF36">
    <property type="entry name" value="MANNAN ENDO-1,6-ALPHA-MANNOSIDASE DCW1"/>
    <property type="match status" value="1"/>
</dbReference>
<dbReference type="GO" id="GO:0012505">
    <property type="term" value="C:endomembrane system"/>
    <property type="evidence" value="ECO:0007669"/>
    <property type="project" value="UniProtKB-SubCell"/>
</dbReference>
<keyword evidence="6 10" id="KW-0378">Hydrolase</keyword>
<dbReference type="InterPro" id="IPR008928">
    <property type="entry name" value="6-hairpin_glycosidase_sf"/>
</dbReference>
<protein>
    <recommendedName>
        <fullName evidence="4 10">Mannan endo-1,6-alpha-mannosidase</fullName>
        <ecNumber evidence="4 10">3.2.1.101</ecNumber>
    </recommendedName>
</protein>
<accession>A0A1L7X9B8</accession>
<evidence type="ECO:0000256" key="6">
    <source>
        <dbReference type="ARBA" id="ARBA00022801"/>
    </source>
</evidence>
<dbReference type="Gene3D" id="1.50.10.20">
    <property type="match status" value="1"/>
</dbReference>
<evidence type="ECO:0000256" key="1">
    <source>
        <dbReference type="ARBA" id="ARBA00001452"/>
    </source>
</evidence>
<dbReference type="EMBL" id="FJOG01000018">
    <property type="protein sequence ID" value="CZR61623.1"/>
    <property type="molecule type" value="Genomic_DNA"/>
</dbReference>
<evidence type="ECO:0000256" key="2">
    <source>
        <dbReference type="ARBA" id="ARBA00004308"/>
    </source>
</evidence>
<comment type="subcellular location">
    <subcellularLocation>
        <location evidence="2">Endomembrane system</location>
    </subcellularLocation>
</comment>
<dbReference type="OrthoDB" id="4187847at2759"/>
<keyword evidence="12" id="KW-0812">Transmembrane</keyword>
<keyword evidence="7 12" id="KW-0472">Membrane</keyword>
<feature type="compositionally biased region" description="Polar residues" evidence="11">
    <location>
        <begin position="364"/>
        <end position="376"/>
    </location>
</feature>
<evidence type="ECO:0000256" key="10">
    <source>
        <dbReference type="PIRNR" id="PIRNR016302"/>
    </source>
</evidence>
<dbReference type="GO" id="GO:0008496">
    <property type="term" value="F:mannan endo-1,6-alpha-mannosidase activity"/>
    <property type="evidence" value="ECO:0007669"/>
    <property type="project" value="UniProtKB-UniRule"/>
</dbReference>
<dbReference type="InterPro" id="IPR005198">
    <property type="entry name" value="Glyco_hydro_76"/>
</dbReference>
<keyword evidence="9 10" id="KW-0326">Glycosidase</keyword>
<proteinExistence type="inferred from homology"/>
<evidence type="ECO:0000256" key="4">
    <source>
        <dbReference type="ARBA" id="ARBA00012350"/>
    </source>
</evidence>
<evidence type="ECO:0000313" key="13">
    <source>
        <dbReference type="EMBL" id="CZR61623.1"/>
    </source>
</evidence>
<dbReference type="GO" id="GO:0009272">
    <property type="term" value="P:fungal-type cell wall biogenesis"/>
    <property type="evidence" value="ECO:0007669"/>
    <property type="project" value="TreeGrafter"/>
</dbReference>
<dbReference type="PANTHER" id="PTHR12145">
    <property type="entry name" value="MANNAN ENDO-1,6-ALPHA-MANNOSIDASE DCW1"/>
    <property type="match status" value="1"/>
</dbReference>
<dbReference type="Pfam" id="PF03663">
    <property type="entry name" value="Glyco_hydro_76"/>
    <property type="match status" value="1"/>
</dbReference>
<evidence type="ECO:0000256" key="8">
    <source>
        <dbReference type="ARBA" id="ARBA00023180"/>
    </source>
</evidence>
<keyword evidence="5" id="KW-0732">Signal</keyword>
<feature type="region of interest" description="Disordered" evidence="11">
    <location>
        <begin position="1"/>
        <end position="21"/>
    </location>
</feature>